<feature type="compositionally biased region" description="Polar residues" evidence="1">
    <location>
        <begin position="27"/>
        <end position="41"/>
    </location>
</feature>
<reference evidence="3" key="1">
    <citation type="journal article" date="2017" name="Nat. Microbiol.">
        <title>Global analysis of biosynthetic gene clusters reveals vast potential of secondary metabolite production in Penicillium species.</title>
        <authorList>
            <person name="Nielsen J.C."/>
            <person name="Grijseels S."/>
            <person name="Prigent S."/>
            <person name="Ji B."/>
            <person name="Dainat J."/>
            <person name="Nielsen K.F."/>
            <person name="Frisvad J.C."/>
            <person name="Workman M."/>
            <person name="Nielsen J."/>
        </authorList>
    </citation>
    <scope>NUCLEOTIDE SEQUENCE [LARGE SCALE GENOMIC DNA]</scope>
    <source>
        <strain evidence="3">IBT 24891</strain>
    </source>
</reference>
<feature type="compositionally biased region" description="Polar residues" evidence="1">
    <location>
        <begin position="236"/>
        <end position="251"/>
    </location>
</feature>
<feature type="compositionally biased region" description="Polar residues" evidence="1">
    <location>
        <begin position="163"/>
        <end position="187"/>
    </location>
</feature>
<dbReference type="EMBL" id="MLKD01000002">
    <property type="protein sequence ID" value="OQE30112.1"/>
    <property type="molecule type" value="Genomic_DNA"/>
</dbReference>
<comment type="caution">
    <text evidence="2">The sequence shown here is derived from an EMBL/GenBank/DDBJ whole genome shotgun (WGS) entry which is preliminary data.</text>
</comment>
<dbReference type="Proteomes" id="UP000191285">
    <property type="component" value="Unassembled WGS sequence"/>
</dbReference>
<feature type="compositionally biased region" description="Polar residues" evidence="1">
    <location>
        <begin position="211"/>
        <end position="222"/>
    </location>
</feature>
<evidence type="ECO:0000313" key="3">
    <source>
        <dbReference type="Proteomes" id="UP000191285"/>
    </source>
</evidence>
<gene>
    <name evidence="2" type="ORF">PENSTE_c002G04001</name>
</gene>
<dbReference type="AlphaFoldDB" id="A0A1V6TUN7"/>
<feature type="region of interest" description="Disordered" evidence="1">
    <location>
        <begin position="1"/>
        <end position="292"/>
    </location>
</feature>
<proteinExistence type="predicted"/>
<organism evidence="2 3">
    <name type="scientific">Penicillium steckii</name>
    <dbReference type="NCBI Taxonomy" id="303698"/>
    <lineage>
        <taxon>Eukaryota</taxon>
        <taxon>Fungi</taxon>
        <taxon>Dikarya</taxon>
        <taxon>Ascomycota</taxon>
        <taxon>Pezizomycotina</taxon>
        <taxon>Eurotiomycetes</taxon>
        <taxon>Eurotiomycetidae</taxon>
        <taxon>Eurotiales</taxon>
        <taxon>Aspergillaceae</taxon>
        <taxon>Penicillium</taxon>
    </lineage>
</organism>
<sequence>MPFPGTPSPFRLSRRQQSTRRGAGPRFSNSPRFLLSQSTPKQGDDLEIDDEEGHGAPSTSRTPRTPAASHSILPPPRRQREVIEDSDDDETFTETRTRINVQAEDGVVDDAIKSTPPDESGTPGPFDEEYDAIFAPERDRQKRRRLEVGGRFSLDRHLGRNSPLPTHSSESRQIPITSLDSPTSQPTPGALPQETEIYETPAPRGRVLCLENTTPGTTSTPFRSKPRFMISAKKPANTQSISQRETPSISRLASPPERRKPNFILPRSPSPSAVAEDIPAPFSPSSRALRRRGRPRAGAEIYAPGGMAAEVRSWILEMGSKREAVSSLALQPDQAPSTRQYLVTARVIHANQTTLSSSGPLTFVQAEKANGSSTDTDDSEVIQIMMMGLPRTRATSRTDTAKSAPLQTGDLLGIHHGLTWNVELHAFQSLNPSRASTENSDIQSAMKEVGYPPKKDWLIAMEWDILET</sequence>
<protein>
    <submittedName>
        <fullName evidence="2">Uncharacterized protein</fullName>
    </submittedName>
</protein>
<accession>A0A1V6TUN7</accession>
<evidence type="ECO:0000256" key="1">
    <source>
        <dbReference type="SAM" id="MobiDB-lite"/>
    </source>
</evidence>
<keyword evidence="3" id="KW-1185">Reference proteome</keyword>
<dbReference type="OrthoDB" id="5389296at2759"/>
<evidence type="ECO:0000313" key="2">
    <source>
        <dbReference type="EMBL" id="OQE30112.1"/>
    </source>
</evidence>
<name>A0A1V6TUN7_9EURO</name>